<dbReference type="Proteomes" id="UP000001411">
    <property type="component" value="Chromosome"/>
</dbReference>
<dbReference type="NCBIfam" id="NF045468">
    <property type="entry name" value="Opp5A_nikA"/>
    <property type="match status" value="1"/>
</dbReference>
<dbReference type="InterPro" id="IPR000914">
    <property type="entry name" value="SBP_5_dom"/>
</dbReference>
<dbReference type="InterPro" id="IPR030678">
    <property type="entry name" value="Peptide/Ni-bd"/>
</dbReference>
<feature type="signal peptide" evidence="4">
    <location>
        <begin position="1"/>
        <end position="16"/>
    </location>
</feature>
<evidence type="ECO:0000256" key="2">
    <source>
        <dbReference type="ARBA" id="ARBA00022448"/>
    </source>
</evidence>
<keyword evidence="3 4" id="KW-0732">Signal</keyword>
<dbReference type="PANTHER" id="PTHR30290">
    <property type="entry name" value="PERIPLASMIC BINDING COMPONENT OF ABC TRANSPORTER"/>
    <property type="match status" value="1"/>
</dbReference>
<organism evidence="6 7">
    <name type="scientific">Staphylococcus epidermidis (strain ATCC 12228 / FDA PCI 1200)</name>
    <dbReference type="NCBI Taxonomy" id="176280"/>
    <lineage>
        <taxon>Bacteria</taxon>
        <taxon>Bacillati</taxon>
        <taxon>Bacillota</taxon>
        <taxon>Bacilli</taxon>
        <taxon>Bacillales</taxon>
        <taxon>Staphylococcaceae</taxon>
        <taxon>Staphylococcus</taxon>
    </lineage>
</organism>
<proteinExistence type="inferred from homology"/>
<evidence type="ECO:0000256" key="4">
    <source>
        <dbReference type="SAM" id="SignalP"/>
    </source>
</evidence>
<dbReference type="GO" id="GO:0042597">
    <property type="term" value="C:periplasmic space"/>
    <property type="evidence" value="ECO:0007669"/>
    <property type="project" value="UniProtKB-ARBA"/>
</dbReference>
<reference evidence="6 7" key="1">
    <citation type="journal article" date="2003" name="Mol. Microbiol.">
        <title>Genome-based analysis of virulence genes in a non-biofilm-forming Staphylococcus epidermidis strain (ATCC 12228).</title>
        <authorList>
            <person name="Zhang Y.Q."/>
            <person name="Ren S.X."/>
            <person name="Li H.L."/>
            <person name="Wang Y.X."/>
            <person name="Fu G."/>
            <person name="Yang J."/>
            <person name="Qin Z.Q."/>
            <person name="Miao Y.G."/>
            <person name="Wang W.Y."/>
            <person name="Chen R.S."/>
            <person name="Shen Y."/>
            <person name="Chen Z."/>
            <person name="Yuan Z.H."/>
            <person name="Zhao G.P."/>
            <person name="Qu D."/>
            <person name="Danchin A."/>
            <person name="Wen Y.M."/>
        </authorList>
    </citation>
    <scope>NUCLEOTIDE SEQUENCE [LARGE SCALE GENOMIC DNA]</scope>
    <source>
        <strain evidence="7">ATCC 12228 / FDA PCI 1200</strain>
    </source>
</reference>
<dbReference type="PANTHER" id="PTHR30290:SF9">
    <property type="entry name" value="OLIGOPEPTIDE-BINDING PROTEIN APPA"/>
    <property type="match status" value="1"/>
</dbReference>
<name>A0A0H2VI51_STAES</name>
<keyword evidence="2" id="KW-0813">Transport</keyword>
<dbReference type="PATRIC" id="fig|176280.10.peg.1933"/>
<feature type="domain" description="Solute-binding protein family 5" evidence="5">
    <location>
        <begin position="65"/>
        <end position="407"/>
    </location>
</feature>
<dbReference type="Pfam" id="PF00496">
    <property type="entry name" value="SBP_bac_5"/>
    <property type="match status" value="1"/>
</dbReference>
<sequence length="491" mass="55521">MKKLITLIVMISFVLASCGGTSSTDKDTLNVEIPLKTKSIAPYETDIPVKTGALESLFKMSKNGKVKPLLVKNYHQVSDNQLELTLKDNIKFQNGHHLTGEAVKRSLEEGMKKSDLLKGSLPIKSINAHGQKVTINTKEPYPELMSELASPFAAIYDTKAKNKVTDQPVGTGPYKIDQYKRSQKIVLKQFKDYWQGTPKLKRINVTYHEDGNTRVDHLLSGKSDLTTDVPIERVDDVKKSNKANIQSTSGFRTHLMLYNHDSKKVNKKVREALDMIINRKDIAKNISKNYAEPASGPFNHRLKSLEKEEIQSQDIKRAKELLAQEGYSKSHPLKLNMVTYDGRPELPKIGQVIQSEAKKANVDIQLRNVDDIEGYLKNKQGWDVSMYSYLSVPRGDTGYFFNTAYLPDGALNKGNYSNTKVTQLIKELNTTFGDKQRGQVTNEILNESKKDIPNSYITYNSQIDGVNNKVRHFNVTPESIYLIDYKLSKKE</sequence>
<dbReference type="InterPro" id="IPR039424">
    <property type="entry name" value="SBP_5"/>
</dbReference>
<evidence type="ECO:0000313" key="6">
    <source>
        <dbReference type="EMBL" id="AAO05622.1"/>
    </source>
</evidence>
<protein>
    <submittedName>
        <fullName evidence="6">Nickel ABC transporter nickel-binding protein</fullName>
    </submittedName>
</protein>
<gene>
    <name evidence="6" type="ordered locus">SE_1981</name>
</gene>
<dbReference type="SUPFAM" id="SSF53850">
    <property type="entry name" value="Periplasmic binding protein-like II"/>
    <property type="match status" value="1"/>
</dbReference>
<dbReference type="Gene3D" id="3.40.190.10">
    <property type="entry name" value="Periplasmic binding protein-like II"/>
    <property type="match status" value="1"/>
</dbReference>
<comment type="similarity">
    <text evidence="1">Belongs to the bacterial solute-binding protein 5 family.</text>
</comment>
<dbReference type="HOGENOM" id="CLU_017028_7_5_9"/>
<dbReference type="GO" id="GO:0015833">
    <property type="term" value="P:peptide transport"/>
    <property type="evidence" value="ECO:0007669"/>
    <property type="project" value="TreeGrafter"/>
</dbReference>
<dbReference type="eggNOG" id="COG0747">
    <property type="taxonomic scope" value="Bacteria"/>
</dbReference>
<dbReference type="EMBL" id="AE015929">
    <property type="protein sequence ID" value="AAO05622.1"/>
    <property type="molecule type" value="Genomic_DNA"/>
</dbReference>
<dbReference type="GO" id="GO:1904680">
    <property type="term" value="F:peptide transmembrane transporter activity"/>
    <property type="evidence" value="ECO:0007669"/>
    <property type="project" value="TreeGrafter"/>
</dbReference>
<dbReference type="PIRSF" id="PIRSF002741">
    <property type="entry name" value="MppA"/>
    <property type="match status" value="1"/>
</dbReference>
<dbReference type="CDD" id="cd08490">
    <property type="entry name" value="PBP2_NikA_DppA_OppA_like_3"/>
    <property type="match status" value="1"/>
</dbReference>
<evidence type="ECO:0000313" key="7">
    <source>
        <dbReference type="Proteomes" id="UP000001411"/>
    </source>
</evidence>
<dbReference type="InterPro" id="IPR050035">
    <property type="entry name" value="NikA"/>
</dbReference>
<evidence type="ECO:0000256" key="3">
    <source>
        <dbReference type="ARBA" id="ARBA00022729"/>
    </source>
</evidence>
<dbReference type="OrthoDB" id="9796817at2"/>
<dbReference type="RefSeq" id="WP_002469196.1">
    <property type="nucleotide sequence ID" value="NC_004461.1"/>
</dbReference>
<dbReference type="Gene3D" id="3.10.105.10">
    <property type="entry name" value="Dipeptide-binding Protein, Domain 3"/>
    <property type="match status" value="1"/>
</dbReference>
<evidence type="ECO:0000259" key="5">
    <source>
        <dbReference type="Pfam" id="PF00496"/>
    </source>
</evidence>
<dbReference type="KEGG" id="sep:SE_1981"/>
<dbReference type="AlphaFoldDB" id="A0A0H2VI51"/>
<dbReference type="GO" id="GO:0043190">
    <property type="term" value="C:ATP-binding cassette (ABC) transporter complex"/>
    <property type="evidence" value="ECO:0007669"/>
    <property type="project" value="InterPro"/>
</dbReference>
<feature type="chain" id="PRO_5039382885" evidence="4">
    <location>
        <begin position="17"/>
        <end position="491"/>
    </location>
</feature>
<evidence type="ECO:0000256" key="1">
    <source>
        <dbReference type="ARBA" id="ARBA00005695"/>
    </source>
</evidence>
<accession>A0A0H2VI51</accession>
<dbReference type="PROSITE" id="PS51257">
    <property type="entry name" value="PROKAR_LIPOPROTEIN"/>
    <property type="match status" value="1"/>
</dbReference>